<sequence>MQALSVVLESFVAGIVASIACGLGALPVLFRSLDPTKRIGLSYAAASGLMFAASVYNLLLPAFTLGAEQGVTLRPVVETLIGLLSGCAFIWQVEKRLPRDGEESDFVKKLGGRVGALVFIAMTFHSIPEGVAVGVGFASEAHQVAFDDLGLYLAIAISIHNIPEGMAVALPARAAGASFWRCFFLAFLTSLPQPLASVPATLLVWFFRPLMLPLFGFAAGAMMYLVIVEMIPESLEEEKPTQVAWAFMGGFTAMVLVQVVL</sequence>
<keyword evidence="3 5" id="KW-1133">Transmembrane helix</keyword>
<reference evidence="6" key="1">
    <citation type="submission" date="2020-04" db="EMBL/GenBank/DDBJ databases">
        <authorList>
            <person name="Zhang T."/>
        </authorList>
    </citation>
    <scope>NUCLEOTIDE SEQUENCE</scope>
    <source>
        <strain evidence="6">HKST-UBA02</strain>
    </source>
</reference>
<dbReference type="Pfam" id="PF02535">
    <property type="entry name" value="Zip"/>
    <property type="match status" value="1"/>
</dbReference>
<dbReference type="PANTHER" id="PTHR11040">
    <property type="entry name" value="ZINC/IRON TRANSPORTER"/>
    <property type="match status" value="1"/>
</dbReference>
<dbReference type="GO" id="GO:0016020">
    <property type="term" value="C:membrane"/>
    <property type="evidence" value="ECO:0007669"/>
    <property type="project" value="UniProtKB-SubCell"/>
</dbReference>
<name>A0A956NDU9_UNCEI</name>
<feature type="transmembrane region" description="Helical" evidence="5">
    <location>
        <begin position="41"/>
        <end position="63"/>
    </location>
</feature>
<dbReference type="InterPro" id="IPR003689">
    <property type="entry name" value="ZIP"/>
</dbReference>
<keyword evidence="4 5" id="KW-0472">Membrane</keyword>
<evidence type="ECO:0000256" key="3">
    <source>
        <dbReference type="ARBA" id="ARBA00022989"/>
    </source>
</evidence>
<organism evidence="6 7">
    <name type="scientific">Eiseniibacteriota bacterium</name>
    <dbReference type="NCBI Taxonomy" id="2212470"/>
    <lineage>
        <taxon>Bacteria</taxon>
        <taxon>Candidatus Eiseniibacteriota</taxon>
    </lineage>
</organism>
<evidence type="ECO:0000256" key="2">
    <source>
        <dbReference type="ARBA" id="ARBA00022692"/>
    </source>
</evidence>
<dbReference type="EMBL" id="JAGQHS010000088">
    <property type="protein sequence ID" value="MCA9757228.1"/>
    <property type="molecule type" value="Genomic_DNA"/>
</dbReference>
<feature type="transmembrane region" description="Helical" evidence="5">
    <location>
        <begin position="243"/>
        <end position="260"/>
    </location>
</feature>
<keyword evidence="2 5" id="KW-0812">Transmembrane</keyword>
<dbReference type="Proteomes" id="UP000739538">
    <property type="component" value="Unassembled WGS sequence"/>
</dbReference>
<feature type="transmembrane region" description="Helical" evidence="5">
    <location>
        <begin position="114"/>
        <end position="137"/>
    </location>
</feature>
<dbReference type="GO" id="GO:0005385">
    <property type="term" value="F:zinc ion transmembrane transporter activity"/>
    <property type="evidence" value="ECO:0007669"/>
    <property type="project" value="TreeGrafter"/>
</dbReference>
<dbReference type="PANTHER" id="PTHR11040:SF70">
    <property type="entry name" value="OS05G0316100 PROTEIN"/>
    <property type="match status" value="1"/>
</dbReference>
<feature type="transmembrane region" description="Helical" evidence="5">
    <location>
        <begin position="182"/>
        <end position="206"/>
    </location>
</feature>
<evidence type="ECO:0000256" key="1">
    <source>
        <dbReference type="ARBA" id="ARBA00004141"/>
    </source>
</evidence>
<evidence type="ECO:0000313" key="6">
    <source>
        <dbReference type="EMBL" id="MCA9757228.1"/>
    </source>
</evidence>
<evidence type="ECO:0000313" key="7">
    <source>
        <dbReference type="Proteomes" id="UP000739538"/>
    </source>
</evidence>
<comment type="caution">
    <text evidence="6">The sequence shown here is derived from an EMBL/GenBank/DDBJ whole genome shotgun (WGS) entry which is preliminary data.</text>
</comment>
<feature type="transmembrane region" description="Helical" evidence="5">
    <location>
        <begin position="75"/>
        <end position="93"/>
    </location>
</feature>
<feature type="transmembrane region" description="Helical" evidence="5">
    <location>
        <begin position="149"/>
        <end position="170"/>
    </location>
</feature>
<reference evidence="6" key="2">
    <citation type="journal article" date="2021" name="Microbiome">
        <title>Successional dynamics and alternative stable states in a saline activated sludge microbial community over 9 years.</title>
        <authorList>
            <person name="Wang Y."/>
            <person name="Ye J."/>
            <person name="Ju F."/>
            <person name="Liu L."/>
            <person name="Boyd J.A."/>
            <person name="Deng Y."/>
            <person name="Parks D.H."/>
            <person name="Jiang X."/>
            <person name="Yin X."/>
            <person name="Woodcroft B.J."/>
            <person name="Tyson G.W."/>
            <person name="Hugenholtz P."/>
            <person name="Polz M.F."/>
            <person name="Zhang T."/>
        </authorList>
    </citation>
    <scope>NUCLEOTIDE SEQUENCE</scope>
    <source>
        <strain evidence="6">HKST-UBA02</strain>
    </source>
</reference>
<feature type="transmembrane region" description="Helical" evidence="5">
    <location>
        <begin position="212"/>
        <end position="231"/>
    </location>
</feature>
<evidence type="ECO:0000256" key="4">
    <source>
        <dbReference type="ARBA" id="ARBA00023136"/>
    </source>
</evidence>
<proteinExistence type="predicted"/>
<evidence type="ECO:0000256" key="5">
    <source>
        <dbReference type="SAM" id="Phobius"/>
    </source>
</evidence>
<feature type="transmembrane region" description="Helical" evidence="5">
    <location>
        <begin position="6"/>
        <end position="29"/>
    </location>
</feature>
<accession>A0A956NDU9</accession>
<comment type="subcellular location">
    <subcellularLocation>
        <location evidence="1">Membrane</location>
        <topology evidence="1">Multi-pass membrane protein</topology>
    </subcellularLocation>
</comment>
<dbReference type="AlphaFoldDB" id="A0A956NDU9"/>
<gene>
    <name evidence="6" type="ORF">KDA27_15590</name>
</gene>
<protein>
    <submittedName>
        <fullName evidence="6">ZIP family metal transporter</fullName>
    </submittedName>
</protein>